<sequence length="306" mass="35685">MYFLTDEERKQLLKSYLPKSRQMDIADELRGWNWNQPPLEPVYDIKLALYEIANSYCPTNRDLFLRRIDGVKARPNAAMLRGKLLHQVLVDVLVRAKKLIYLHGVGNYQEFLQEHKIPFKTNFERYRSQLSEEEFSSLARDAEILANFETSRIVARIQEILIKQPYIAEDSLVSLAIPVVVEQKLDGSFLGLSQNLSADAFTFSEPMIIDLKFGEPKKFHRLTTTGYALVMEAIHEFPVNLGCLVYAEFKNGRLSVKKDIHIIDDELRQWFIEERDEKMRMIYEEIDPGIAQNCYDTCPYYRNCLG</sequence>
<dbReference type="OrthoDB" id="1719946at2"/>
<organism evidence="1 2">
    <name type="scientific">Thermanaerosceptrum fracticalcis</name>
    <dbReference type="NCBI Taxonomy" id="1712410"/>
    <lineage>
        <taxon>Bacteria</taxon>
        <taxon>Bacillati</taxon>
        <taxon>Bacillota</taxon>
        <taxon>Clostridia</taxon>
        <taxon>Eubacteriales</taxon>
        <taxon>Peptococcaceae</taxon>
        <taxon>Thermanaerosceptrum</taxon>
    </lineage>
</organism>
<dbReference type="InterPro" id="IPR009260">
    <property type="entry name" value="CRISPR-ass_Csa1"/>
</dbReference>
<gene>
    <name evidence="1" type="primary">cas4a</name>
    <name evidence="1" type="ORF">BR63_07340</name>
</gene>
<keyword evidence="2" id="KW-1185">Reference proteome</keyword>
<dbReference type="Proteomes" id="UP000515847">
    <property type="component" value="Chromosome"/>
</dbReference>
<dbReference type="KEGG" id="tfr:BR63_07340"/>
<dbReference type="AlphaFoldDB" id="A0A7G6E237"/>
<evidence type="ECO:0000313" key="1">
    <source>
        <dbReference type="EMBL" id="QNB46141.1"/>
    </source>
</evidence>
<reference evidence="1 2" key="1">
    <citation type="journal article" date="2019" name="Front. Microbiol.">
        <title>Thermoanaerosceptrum fracticalcis gen. nov. sp. nov., a Novel Fumarate-Fermenting Microorganism From a Deep Fractured Carbonate Aquifer of the US Great Basin.</title>
        <authorList>
            <person name="Hamilton-Brehm S.D."/>
            <person name="Stewart L.E."/>
            <person name="Zavarin M."/>
            <person name="Caldwell M."/>
            <person name="Lawson P.A."/>
            <person name="Onstott T.C."/>
            <person name="Grzymski J."/>
            <person name="Neveux I."/>
            <person name="Lollar B.S."/>
            <person name="Russell C.E."/>
            <person name="Moser D.P."/>
        </authorList>
    </citation>
    <scope>NUCLEOTIDE SEQUENCE [LARGE SCALE GENOMIC DNA]</scope>
    <source>
        <strain evidence="1 2">DRI-13</strain>
    </source>
</reference>
<name>A0A7G6E237_THEFR</name>
<evidence type="ECO:0000313" key="2">
    <source>
        <dbReference type="Proteomes" id="UP000515847"/>
    </source>
</evidence>
<dbReference type="RefSeq" id="WP_034422469.1">
    <property type="nucleotide sequence ID" value="NZ_CP045798.1"/>
</dbReference>
<dbReference type="Pfam" id="PF06023">
    <property type="entry name" value="Csa1"/>
    <property type="match status" value="1"/>
</dbReference>
<proteinExistence type="predicted"/>
<dbReference type="NCBIfam" id="TIGR01896">
    <property type="entry name" value="cas_AF1879"/>
    <property type="match status" value="1"/>
</dbReference>
<protein>
    <submittedName>
        <fullName evidence="1">Type I-A CRISPR-associated protein Cas4/Csa1</fullName>
    </submittedName>
</protein>
<accession>A0A7G6E237</accession>
<dbReference type="EMBL" id="CP045798">
    <property type="protein sequence ID" value="QNB46141.1"/>
    <property type="molecule type" value="Genomic_DNA"/>
</dbReference>